<dbReference type="PANTHER" id="PTHR28375:SF1">
    <property type="entry name" value="PROTEIN HINDERIN"/>
    <property type="match status" value="1"/>
</dbReference>
<gene>
    <name evidence="3" type="primary">KIAA1328</name>
</gene>
<evidence type="ECO:0000313" key="4">
    <source>
        <dbReference type="Proteomes" id="UP000008912"/>
    </source>
</evidence>
<keyword evidence="1" id="KW-0175">Coiled coil</keyword>
<reference evidence="3" key="2">
    <citation type="submission" date="2025-08" db="UniProtKB">
        <authorList>
            <consortium name="Ensembl"/>
        </authorList>
    </citation>
    <scope>IDENTIFICATION</scope>
</reference>
<dbReference type="Pfam" id="PF15369">
    <property type="entry name" value="KIAA1328"/>
    <property type="match status" value="1"/>
</dbReference>
<name>G1MLG8_AILME</name>
<accession>G1MLG8</accession>
<proteinExistence type="predicted"/>
<reference evidence="3 4" key="1">
    <citation type="journal article" date="2010" name="Nature">
        <title>The sequence and de novo assembly of the giant panda genome.</title>
        <authorList>
            <person name="Li R."/>
            <person name="Fan W."/>
            <person name="Tian G."/>
            <person name="Zhu H."/>
            <person name="He L."/>
            <person name="Cai J."/>
            <person name="Huang Q."/>
            <person name="Cai Q."/>
            <person name="Li B."/>
            <person name="Bai Y."/>
            <person name="Zhang Z."/>
            <person name="Zhang Y."/>
            <person name="Wang W."/>
            <person name="Li J."/>
            <person name="Wei F."/>
            <person name="Li H."/>
            <person name="Jian M."/>
            <person name="Li J."/>
            <person name="Zhang Z."/>
            <person name="Nielsen R."/>
            <person name="Li D."/>
            <person name="Gu W."/>
            <person name="Yang Z."/>
            <person name="Xuan Z."/>
            <person name="Ryder O.A."/>
            <person name="Leung F.C."/>
            <person name="Zhou Y."/>
            <person name="Cao J."/>
            <person name="Sun X."/>
            <person name="Fu Y."/>
            <person name="Fang X."/>
            <person name="Guo X."/>
            <person name="Wang B."/>
            <person name="Hou R."/>
            <person name="Shen F."/>
            <person name="Mu B."/>
            <person name="Ni P."/>
            <person name="Lin R."/>
            <person name="Qian W."/>
            <person name="Wang G."/>
            <person name="Yu C."/>
            <person name="Nie W."/>
            <person name="Wang J."/>
            <person name="Wu Z."/>
            <person name="Liang H."/>
            <person name="Min J."/>
            <person name="Wu Q."/>
            <person name="Cheng S."/>
            <person name="Ruan J."/>
            <person name="Wang M."/>
            <person name="Shi Z."/>
            <person name="Wen M."/>
            <person name="Liu B."/>
            <person name="Ren X."/>
            <person name="Zheng H."/>
            <person name="Dong D."/>
            <person name="Cook K."/>
            <person name="Shan G."/>
            <person name="Zhang H."/>
            <person name="Kosiol C."/>
            <person name="Xie X."/>
            <person name="Lu Z."/>
            <person name="Zheng H."/>
            <person name="Li Y."/>
            <person name="Steiner C.C."/>
            <person name="Lam T.T."/>
            <person name="Lin S."/>
            <person name="Zhang Q."/>
            <person name="Li G."/>
            <person name="Tian J."/>
            <person name="Gong T."/>
            <person name="Liu H."/>
            <person name="Zhang D."/>
            <person name="Fang L."/>
            <person name="Ye C."/>
            <person name="Zhang J."/>
            <person name="Hu W."/>
            <person name="Xu A."/>
            <person name="Ren Y."/>
            <person name="Zhang G."/>
            <person name="Bruford M.W."/>
            <person name="Li Q."/>
            <person name="Ma L."/>
            <person name="Guo Y."/>
            <person name="An N."/>
            <person name="Hu Y."/>
            <person name="Zheng Y."/>
            <person name="Shi Y."/>
            <person name="Li Z."/>
            <person name="Liu Q."/>
            <person name="Chen Y."/>
            <person name="Zhao J."/>
            <person name="Qu N."/>
            <person name="Zhao S."/>
            <person name="Tian F."/>
            <person name="Wang X."/>
            <person name="Wang H."/>
            <person name="Xu L."/>
            <person name="Liu X."/>
            <person name="Vinar T."/>
            <person name="Wang Y."/>
            <person name="Lam T.W."/>
            <person name="Yiu S.M."/>
            <person name="Liu S."/>
            <person name="Zhang H."/>
            <person name="Li D."/>
            <person name="Huang Y."/>
            <person name="Wang X."/>
            <person name="Yang G."/>
            <person name="Jiang Z."/>
            <person name="Wang J."/>
            <person name="Qin N."/>
            <person name="Li L."/>
            <person name="Li J."/>
            <person name="Bolund L."/>
            <person name="Kristiansen K."/>
            <person name="Wong G.K."/>
            <person name="Olson M."/>
            <person name="Zhang X."/>
            <person name="Li S."/>
            <person name="Yang H."/>
            <person name="Wang J."/>
            <person name="Wang J."/>
        </authorList>
    </citation>
    <scope>NUCLEOTIDE SEQUENCE [LARGE SCALE GENOMIC DNA]</scope>
</reference>
<dbReference type="InterPro" id="IPR032736">
    <property type="entry name" value="Hinderin"/>
</dbReference>
<protein>
    <submittedName>
        <fullName evidence="3">KIAA1328</fullName>
    </submittedName>
</protein>
<dbReference type="AlphaFoldDB" id="G1MLG8"/>
<sequence>ILDDLFVFSFMTFFIVSDEEQSVVYVPGISTEGNTKSRHKLSPKADVKLKTSGVTAASISMESLKGAGDSVDEQNFCRGGIKSASLKDLCLEDKRRIANLIKELARVSEEKEVTEERFRAEQESFEKKIRQLEEQNDLIIKEREALQLQYRECQELLSLYQKYLSEQQEKLTMSLSELGAARMQEQQVSNRKSTLRSSAMELDGSYLSVAKSQTCYQTKQRPKSANQDSASEALLEFRNNSLKPADLRYPTADLDRVPSETRTCDYGSPGRKLADTVPREKVSPLELKMKECQPLKPTPSSQCCAHRLSENADPIHESHPTHMAPQYSRTHLESCSYCGLSWTSLMHGQGTQQSSETDVKKQLSENRRQQLMLQKMELEIEKERLQHLLTQQETKLLLKQQQLHQSRLDYNCLLKSKCDGWLLGASSSIRKYQESTNSGETRREKKTVGFQSHTEDDTLWTCQKKDTHRPQRGTVAGVRKDASTSPMTTGSQKELVIANSSALQPEASRYETSLLDLVQSLSPKSAPKPQPHPSREAGAWNHSTRRLSPRKSAWNKMGTGRTPEDLEENQILEDIFFI</sequence>
<dbReference type="HOGENOM" id="CLU_1574380_0_0_1"/>
<dbReference type="GeneTree" id="ENSGT00390000011152"/>
<evidence type="ECO:0000256" key="1">
    <source>
        <dbReference type="SAM" id="Coils"/>
    </source>
</evidence>
<feature type="coiled-coil region" evidence="1">
    <location>
        <begin position="361"/>
        <end position="395"/>
    </location>
</feature>
<feature type="region of interest" description="Disordered" evidence="2">
    <location>
        <begin position="433"/>
        <end position="492"/>
    </location>
</feature>
<dbReference type="PANTHER" id="PTHR28375">
    <property type="entry name" value="PROTEIN HINDERIN"/>
    <property type="match status" value="1"/>
</dbReference>
<dbReference type="Proteomes" id="UP000008912">
    <property type="component" value="Unassembled WGS sequence"/>
</dbReference>
<reference evidence="3" key="3">
    <citation type="submission" date="2025-09" db="UniProtKB">
        <authorList>
            <consortium name="Ensembl"/>
        </authorList>
    </citation>
    <scope>IDENTIFICATION</scope>
</reference>
<feature type="compositionally biased region" description="Polar residues" evidence="2">
    <location>
        <begin position="483"/>
        <end position="492"/>
    </location>
</feature>
<evidence type="ECO:0000256" key="2">
    <source>
        <dbReference type="SAM" id="MobiDB-lite"/>
    </source>
</evidence>
<keyword evidence="4" id="KW-1185">Reference proteome</keyword>
<feature type="coiled-coil region" evidence="1">
    <location>
        <begin position="90"/>
        <end position="149"/>
    </location>
</feature>
<dbReference type="STRING" id="9646.ENSAMEP00000020206"/>
<organism evidence="3 4">
    <name type="scientific">Ailuropoda melanoleuca</name>
    <name type="common">Giant panda</name>
    <dbReference type="NCBI Taxonomy" id="9646"/>
    <lineage>
        <taxon>Eukaryota</taxon>
        <taxon>Metazoa</taxon>
        <taxon>Chordata</taxon>
        <taxon>Craniata</taxon>
        <taxon>Vertebrata</taxon>
        <taxon>Euteleostomi</taxon>
        <taxon>Mammalia</taxon>
        <taxon>Eutheria</taxon>
        <taxon>Laurasiatheria</taxon>
        <taxon>Carnivora</taxon>
        <taxon>Caniformia</taxon>
        <taxon>Ursidae</taxon>
        <taxon>Ailuropoda</taxon>
    </lineage>
</organism>
<dbReference type="eggNOG" id="ENOG502QTY3">
    <property type="taxonomic scope" value="Eukaryota"/>
</dbReference>
<dbReference type="Ensembl" id="ENSAMET00000020975.2">
    <property type="protein sequence ID" value="ENSAMEP00000020206.2"/>
    <property type="gene ID" value="ENSAMEG00000019160.2"/>
</dbReference>
<feature type="region of interest" description="Disordered" evidence="2">
    <location>
        <begin position="522"/>
        <end position="566"/>
    </location>
</feature>
<evidence type="ECO:0000313" key="3">
    <source>
        <dbReference type="Ensembl" id="ENSAMEP00000020206.2"/>
    </source>
</evidence>